<dbReference type="PANTHER" id="PTHR30055">
    <property type="entry name" value="HTH-TYPE TRANSCRIPTIONAL REGULATOR RUTR"/>
    <property type="match status" value="1"/>
</dbReference>
<dbReference type="EMBL" id="CP001618">
    <property type="protein sequence ID" value="ACQ82122.1"/>
    <property type="molecule type" value="Genomic_DNA"/>
</dbReference>
<evidence type="ECO:0000256" key="2">
    <source>
        <dbReference type="ARBA" id="ARBA00023125"/>
    </source>
</evidence>
<dbReference type="HOGENOM" id="CLU_069356_27_0_11"/>
<dbReference type="Pfam" id="PF14246">
    <property type="entry name" value="TetR_C_7"/>
    <property type="match status" value="1"/>
</dbReference>
<dbReference type="eggNOG" id="COG1309">
    <property type="taxonomic scope" value="Bacteria"/>
</dbReference>
<dbReference type="InterPro" id="IPR050109">
    <property type="entry name" value="HTH-type_TetR-like_transc_reg"/>
</dbReference>
<dbReference type="PROSITE" id="PS50977">
    <property type="entry name" value="HTH_TETR_2"/>
    <property type="match status" value="1"/>
</dbReference>
<keyword evidence="7" id="KW-1185">Reference proteome</keyword>
<dbReference type="OrthoDB" id="7186128at2"/>
<dbReference type="STRING" id="471853.Bcav_3880"/>
<keyword evidence="1" id="KW-0805">Transcription regulation</keyword>
<dbReference type="PRINTS" id="PR00455">
    <property type="entry name" value="HTHTETR"/>
</dbReference>
<dbReference type="InterPro" id="IPR039536">
    <property type="entry name" value="TetR_C_Proteobacteria"/>
</dbReference>
<proteinExistence type="predicted"/>
<evidence type="ECO:0000259" key="5">
    <source>
        <dbReference type="PROSITE" id="PS50977"/>
    </source>
</evidence>
<evidence type="ECO:0000313" key="6">
    <source>
        <dbReference type="EMBL" id="ACQ82122.1"/>
    </source>
</evidence>
<gene>
    <name evidence="6" type="ordered locus">Bcav_3880</name>
</gene>
<dbReference type="InterPro" id="IPR001647">
    <property type="entry name" value="HTH_TetR"/>
</dbReference>
<dbReference type="Proteomes" id="UP000007962">
    <property type="component" value="Chromosome"/>
</dbReference>
<dbReference type="PANTHER" id="PTHR30055:SF146">
    <property type="entry name" value="HTH-TYPE TRANSCRIPTIONAL DUAL REGULATOR CECR"/>
    <property type="match status" value="1"/>
</dbReference>
<keyword evidence="3" id="KW-0804">Transcription</keyword>
<reference evidence="6 7" key="1">
    <citation type="journal article" date="2009" name="Stand. Genomic Sci.">
        <title>Complete genome sequence of Beutenbergia cavernae type strain (HKI 0122).</title>
        <authorList>
            <person name="Land M."/>
            <person name="Pukall R."/>
            <person name="Abt B."/>
            <person name="Goker M."/>
            <person name="Rohde M."/>
            <person name="Glavina Del Rio T."/>
            <person name="Tice H."/>
            <person name="Copeland A."/>
            <person name="Cheng J.F."/>
            <person name="Lucas S."/>
            <person name="Chen F."/>
            <person name="Nolan M."/>
            <person name="Bruce D."/>
            <person name="Goodwin L."/>
            <person name="Pitluck S."/>
            <person name="Ivanova N."/>
            <person name="Mavromatis K."/>
            <person name="Ovchinnikova G."/>
            <person name="Pati A."/>
            <person name="Chen A."/>
            <person name="Palaniappan K."/>
            <person name="Hauser L."/>
            <person name="Chang Y.J."/>
            <person name="Jefferies C.C."/>
            <person name="Saunders E."/>
            <person name="Brettin T."/>
            <person name="Detter J.C."/>
            <person name="Han C."/>
            <person name="Chain P."/>
            <person name="Bristow J."/>
            <person name="Eisen J.A."/>
            <person name="Markowitz V."/>
            <person name="Hugenholtz P."/>
            <person name="Kyrpides N.C."/>
            <person name="Klenk H.P."/>
            <person name="Lapidus A."/>
        </authorList>
    </citation>
    <scope>NUCLEOTIDE SEQUENCE [LARGE SCALE GENOMIC DNA]</scope>
    <source>
        <strain evidence="7">ATCC BAA-8 / DSM 12333 / NBRC 16432</strain>
    </source>
</reference>
<sequence>MATTSGGSAAHPGASRRADAKRHQILVAAREVFLDRGFAGASMDEVAARAGASKVTVYAHVRDKRSLFEAVVQEAIDEAEESTRDLVGALGESHDLPSELRAFARAHVREVLQPHLVRMRRLIIAESPRFPELAQAWHRGGPVRGHATLAGAVARLAERGMLSAPDPLLAAQHLNYLILAVPLNEAMFTGVDAPYGPRKLNRFADEGVRVFLAAYAA</sequence>
<evidence type="ECO:0000256" key="1">
    <source>
        <dbReference type="ARBA" id="ARBA00023015"/>
    </source>
</evidence>
<evidence type="ECO:0000313" key="7">
    <source>
        <dbReference type="Proteomes" id="UP000007962"/>
    </source>
</evidence>
<dbReference type="InterPro" id="IPR036271">
    <property type="entry name" value="Tet_transcr_reg_TetR-rel_C_sf"/>
</dbReference>
<evidence type="ECO:0000256" key="4">
    <source>
        <dbReference type="PROSITE-ProRule" id="PRU00335"/>
    </source>
</evidence>
<name>C5C4J8_BEUC1</name>
<dbReference type="FunFam" id="1.10.10.60:FF:000141">
    <property type="entry name" value="TetR family transcriptional regulator"/>
    <property type="match status" value="1"/>
</dbReference>
<organism evidence="6 7">
    <name type="scientific">Beutenbergia cavernae (strain ATCC BAA-8 / DSM 12333 / CCUG 43141 / JCM 11478 / NBRC 16432 / NCIMB 13614 / HKI 0122)</name>
    <dbReference type="NCBI Taxonomy" id="471853"/>
    <lineage>
        <taxon>Bacteria</taxon>
        <taxon>Bacillati</taxon>
        <taxon>Actinomycetota</taxon>
        <taxon>Actinomycetes</taxon>
        <taxon>Micrococcales</taxon>
        <taxon>Beutenbergiaceae</taxon>
        <taxon>Beutenbergia</taxon>
    </lineage>
</organism>
<dbReference type="SUPFAM" id="SSF46689">
    <property type="entry name" value="Homeodomain-like"/>
    <property type="match status" value="1"/>
</dbReference>
<feature type="domain" description="HTH tetR-type" evidence="5">
    <location>
        <begin position="19"/>
        <end position="79"/>
    </location>
</feature>
<dbReference type="Gene3D" id="1.10.357.10">
    <property type="entry name" value="Tetracycline Repressor, domain 2"/>
    <property type="match status" value="1"/>
</dbReference>
<keyword evidence="2 4" id="KW-0238">DNA-binding</keyword>
<evidence type="ECO:0000256" key="3">
    <source>
        <dbReference type="ARBA" id="ARBA00023163"/>
    </source>
</evidence>
<dbReference type="GO" id="GO:0003700">
    <property type="term" value="F:DNA-binding transcription factor activity"/>
    <property type="evidence" value="ECO:0007669"/>
    <property type="project" value="TreeGrafter"/>
</dbReference>
<dbReference type="RefSeq" id="WP_015884359.1">
    <property type="nucleotide sequence ID" value="NC_012669.1"/>
</dbReference>
<dbReference type="Pfam" id="PF00440">
    <property type="entry name" value="TetR_N"/>
    <property type="match status" value="1"/>
</dbReference>
<dbReference type="InterPro" id="IPR009057">
    <property type="entry name" value="Homeodomain-like_sf"/>
</dbReference>
<dbReference type="GO" id="GO:0000976">
    <property type="term" value="F:transcription cis-regulatory region binding"/>
    <property type="evidence" value="ECO:0007669"/>
    <property type="project" value="TreeGrafter"/>
</dbReference>
<dbReference type="KEGG" id="bcv:Bcav_3880"/>
<dbReference type="GO" id="GO:0045892">
    <property type="term" value="P:negative regulation of DNA-templated transcription"/>
    <property type="evidence" value="ECO:0007669"/>
    <property type="project" value="UniProtKB-ARBA"/>
</dbReference>
<feature type="DNA-binding region" description="H-T-H motif" evidence="4">
    <location>
        <begin position="42"/>
        <end position="61"/>
    </location>
</feature>
<protein>
    <submittedName>
        <fullName evidence="6">Transcriptional regulator, TetR family</fullName>
    </submittedName>
</protein>
<dbReference type="AlphaFoldDB" id="C5C4J8"/>
<dbReference type="SUPFAM" id="SSF48498">
    <property type="entry name" value="Tetracyclin repressor-like, C-terminal domain"/>
    <property type="match status" value="1"/>
</dbReference>
<accession>C5C4J8</accession>